<dbReference type="Proteomes" id="UP001647509">
    <property type="component" value="Unassembled WGS sequence"/>
</dbReference>
<name>A0ACC5U742_9FLAO</name>
<gene>
    <name evidence="1" type="ORF">KO493_05115</name>
</gene>
<comment type="caution">
    <text evidence="1">The sequence shown here is derived from an EMBL/GenBank/DDBJ whole genome shotgun (WGS) entry which is preliminary data.</text>
</comment>
<organism evidence="1 2">
    <name type="scientific">Pseudotamlana agarivorans</name>
    <dbReference type="NCBI Taxonomy" id="481183"/>
    <lineage>
        <taxon>Bacteria</taxon>
        <taxon>Pseudomonadati</taxon>
        <taxon>Bacteroidota</taxon>
        <taxon>Flavobacteriia</taxon>
        <taxon>Flavobacteriales</taxon>
        <taxon>Flavobacteriaceae</taxon>
        <taxon>Pseudotamlana</taxon>
    </lineage>
</organism>
<keyword evidence="2" id="KW-1185">Reference proteome</keyword>
<sequence length="169" mass="19290">MKTNKLHNIHSTGFKIPDGYFDALEDRIFNKLKNDSPLNAVEETGFKAPKDYFDSINESIIEHIKNEEKTTKIIPLFNKKTILFASSIAAAVLLLFNLSVFESKPTFNSLDAQTVENYIISEDMSTSELAFLFTDVELDETIFSETIFDDENIEDYLLNNTDIETLITE</sequence>
<evidence type="ECO:0000313" key="1">
    <source>
        <dbReference type="EMBL" id="MBU2950074.1"/>
    </source>
</evidence>
<protein>
    <submittedName>
        <fullName evidence="1">Uncharacterized protein</fullName>
    </submittedName>
</protein>
<dbReference type="EMBL" id="JAHKPD010000011">
    <property type="protein sequence ID" value="MBU2950074.1"/>
    <property type="molecule type" value="Genomic_DNA"/>
</dbReference>
<evidence type="ECO:0000313" key="2">
    <source>
        <dbReference type="Proteomes" id="UP001647509"/>
    </source>
</evidence>
<proteinExistence type="predicted"/>
<accession>A0ACC5U742</accession>
<reference evidence="1" key="1">
    <citation type="submission" date="2021-05" db="EMBL/GenBank/DDBJ databases">
        <title>Draft genomes of bacteria isolated from model marine particles.</title>
        <authorList>
            <person name="Datta M.S."/>
            <person name="Schwartzman J.A."/>
            <person name="Enke T.N."/>
            <person name="Saavedra J."/>
            <person name="Cermak N."/>
            <person name="Cordero O.X."/>
        </authorList>
    </citation>
    <scope>NUCLEOTIDE SEQUENCE</scope>
    <source>
        <strain evidence="1">I2M19</strain>
    </source>
</reference>